<dbReference type="InterPro" id="IPR018356">
    <property type="entry name" value="Tscrpt_reg_HTH_DeoR_CS"/>
</dbReference>
<dbReference type="PRINTS" id="PR00037">
    <property type="entry name" value="HTHLACR"/>
</dbReference>
<dbReference type="AlphaFoldDB" id="A0A2T0REE9"/>
<keyword evidence="6" id="KW-1185">Reference proteome</keyword>
<feature type="domain" description="HTH deoR-type" evidence="4">
    <location>
        <begin position="3"/>
        <end position="58"/>
    </location>
</feature>
<dbReference type="InterPro" id="IPR001034">
    <property type="entry name" value="DeoR_HTH"/>
</dbReference>
<dbReference type="RefSeq" id="WP_146136775.1">
    <property type="nucleotide sequence ID" value="NZ_PVTD01000021.1"/>
</dbReference>
<name>A0A2T0REE9_9RHOB</name>
<dbReference type="Pfam" id="PF00455">
    <property type="entry name" value="DeoRC"/>
    <property type="match status" value="1"/>
</dbReference>
<dbReference type="EMBL" id="PVTD01000021">
    <property type="protein sequence ID" value="PRY19535.1"/>
    <property type="molecule type" value="Genomic_DNA"/>
</dbReference>
<dbReference type="SUPFAM" id="SSF46785">
    <property type="entry name" value="Winged helix' DNA-binding domain"/>
    <property type="match status" value="1"/>
</dbReference>
<evidence type="ECO:0000256" key="2">
    <source>
        <dbReference type="ARBA" id="ARBA00023125"/>
    </source>
</evidence>
<reference evidence="5 6" key="1">
    <citation type="submission" date="2018-03" db="EMBL/GenBank/DDBJ databases">
        <title>Genomic Encyclopedia of Archaeal and Bacterial Type Strains, Phase II (KMG-II): from individual species to whole genera.</title>
        <authorList>
            <person name="Goeker M."/>
        </authorList>
    </citation>
    <scope>NUCLEOTIDE SEQUENCE [LARGE SCALE GENOMIC DNA]</scope>
    <source>
        <strain evidence="5 6">DSM 29328</strain>
    </source>
</reference>
<organism evidence="5 6">
    <name type="scientific">Aliiruegeria haliotis</name>
    <dbReference type="NCBI Taxonomy" id="1280846"/>
    <lineage>
        <taxon>Bacteria</taxon>
        <taxon>Pseudomonadati</taxon>
        <taxon>Pseudomonadota</taxon>
        <taxon>Alphaproteobacteria</taxon>
        <taxon>Rhodobacterales</taxon>
        <taxon>Roseobacteraceae</taxon>
        <taxon>Aliiruegeria</taxon>
    </lineage>
</organism>
<dbReference type="SMART" id="SM00420">
    <property type="entry name" value="HTH_DEOR"/>
    <property type="match status" value="1"/>
</dbReference>
<accession>A0A2T0REE9</accession>
<dbReference type="GO" id="GO:0003677">
    <property type="term" value="F:DNA binding"/>
    <property type="evidence" value="ECO:0007669"/>
    <property type="project" value="UniProtKB-KW"/>
</dbReference>
<protein>
    <submittedName>
        <fullName evidence="5">DeoR family transcriptional regulator</fullName>
    </submittedName>
</protein>
<evidence type="ECO:0000259" key="4">
    <source>
        <dbReference type="PROSITE" id="PS51000"/>
    </source>
</evidence>
<evidence type="ECO:0000256" key="1">
    <source>
        <dbReference type="ARBA" id="ARBA00023015"/>
    </source>
</evidence>
<gene>
    <name evidence="5" type="ORF">CLV78_12124</name>
</gene>
<keyword evidence="2" id="KW-0238">DNA-binding</keyword>
<sequence length="251" mass="27480">MIRAERHERILAELARKGAVSAQELSGLLGASLATIRRDISELDQNGSLLRTHGGASLPKRREELPYDAKMMSFLPEKRRIGAAAASDLEEGSVVGMGGGTTVLQMLPALRHKTLKLVTTAINIAMDLRDTRSIEVTLTGGVLRRRTAETVGHIAERTLRDLNIDVTVIGVDGLHIDKGLTTYDSSEAYVNRVMAEQAREVWVVADNSKIGEVFPANIIPVENVTRIYTDTDVDDATAQPFLDRGIDLRRV</sequence>
<evidence type="ECO:0000256" key="3">
    <source>
        <dbReference type="ARBA" id="ARBA00023163"/>
    </source>
</evidence>
<dbReference type="InterPro" id="IPR036390">
    <property type="entry name" value="WH_DNA-bd_sf"/>
</dbReference>
<evidence type="ECO:0000313" key="6">
    <source>
        <dbReference type="Proteomes" id="UP000239480"/>
    </source>
</evidence>
<dbReference type="OrthoDB" id="9816363at2"/>
<dbReference type="SUPFAM" id="SSF100950">
    <property type="entry name" value="NagB/RpiA/CoA transferase-like"/>
    <property type="match status" value="1"/>
</dbReference>
<dbReference type="InterPro" id="IPR014036">
    <property type="entry name" value="DeoR-like_C"/>
</dbReference>
<dbReference type="PROSITE" id="PS51000">
    <property type="entry name" value="HTH_DEOR_2"/>
    <property type="match status" value="1"/>
</dbReference>
<dbReference type="SMART" id="SM01134">
    <property type="entry name" value="DeoRC"/>
    <property type="match status" value="1"/>
</dbReference>
<dbReference type="InterPro" id="IPR050313">
    <property type="entry name" value="Carb_Metab_HTH_regulators"/>
</dbReference>
<dbReference type="Pfam" id="PF08220">
    <property type="entry name" value="HTH_DeoR"/>
    <property type="match status" value="1"/>
</dbReference>
<dbReference type="InterPro" id="IPR036388">
    <property type="entry name" value="WH-like_DNA-bd_sf"/>
</dbReference>
<keyword evidence="3" id="KW-0804">Transcription</keyword>
<dbReference type="PROSITE" id="PS00894">
    <property type="entry name" value="HTH_DEOR_1"/>
    <property type="match status" value="1"/>
</dbReference>
<dbReference type="Gene3D" id="3.40.50.1360">
    <property type="match status" value="1"/>
</dbReference>
<dbReference type="PANTHER" id="PTHR30363:SF44">
    <property type="entry name" value="AGA OPERON TRANSCRIPTIONAL REPRESSOR-RELATED"/>
    <property type="match status" value="1"/>
</dbReference>
<proteinExistence type="predicted"/>
<evidence type="ECO:0000313" key="5">
    <source>
        <dbReference type="EMBL" id="PRY19535.1"/>
    </source>
</evidence>
<dbReference type="PANTHER" id="PTHR30363">
    <property type="entry name" value="HTH-TYPE TRANSCRIPTIONAL REGULATOR SRLR-RELATED"/>
    <property type="match status" value="1"/>
</dbReference>
<comment type="caution">
    <text evidence="5">The sequence shown here is derived from an EMBL/GenBank/DDBJ whole genome shotgun (WGS) entry which is preliminary data.</text>
</comment>
<dbReference type="GO" id="GO:0003700">
    <property type="term" value="F:DNA-binding transcription factor activity"/>
    <property type="evidence" value="ECO:0007669"/>
    <property type="project" value="InterPro"/>
</dbReference>
<dbReference type="Gene3D" id="1.10.10.10">
    <property type="entry name" value="Winged helix-like DNA-binding domain superfamily/Winged helix DNA-binding domain"/>
    <property type="match status" value="1"/>
</dbReference>
<dbReference type="Proteomes" id="UP000239480">
    <property type="component" value="Unassembled WGS sequence"/>
</dbReference>
<keyword evidence="1" id="KW-0805">Transcription regulation</keyword>
<dbReference type="InterPro" id="IPR037171">
    <property type="entry name" value="NagB/RpiA_transferase-like"/>
</dbReference>